<dbReference type="Proteomes" id="UP000256485">
    <property type="component" value="Unassembled WGS sequence"/>
</dbReference>
<gene>
    <name evidence="2" type="ORF">DFJ64_1723</name>
</gene>
<dbReference type="EMBL" id="QTUC01000001">
    <property type="protein sequence ID" value="REF36317.1"/>
    <property type="molecule type" value="Genomic_DNA"/>
</dbReference>
<protein>
    <submittedName>
        <fullName evidence="2">Uncharacterized protein</fullName>
    </submittedName>
</protein>
<evidence type="ECO:0000313" key="3">
    <source>
        <dbReference type="Proteomes" id="UP000256485"/>
    </source>
</evidence>
<accession>A0A3D9V480</accession>
<dbReference type="AlphaFoldDB" id="A0A3D9V480"/>
<proteinExistence type="predicted"/>
<evidence type="ECO:0000256" key="1">
    <source>
        <dbReference type="SAM" id="MobiDB-lite"/>
    </source>
</evidence>
<name>A0A3D9V480_THECX</name>
<sequence>MAARHVAPQTRLVARTRPAAQENVAAQDMAAQDVAAKDMAAQQSPAARKDVDDARA</sequence>
<comment type="caution">
    <text evidence="2">The sequence shown here is derived from an EMBL/GenBank/DDBJ whole genome shotgun (WGS) entry which is preliminary data.</text>
</comment>
<keyword evidence="3" id="KW-1185">Reference proteome</keyword>
<feature type="compositionally biased region" description="Basic and acidic residues" evidence="1">
    <location>
        <begin position="47"/>
        <end position="56"/>
    </location>
</feature>
<reference evidence="2 3" key="1">
    <citation type="submission" date="2018-08" db="EMBL/GenBank/DDBJ databases">
        <title>Sequencing the genomes of 1000 actinobacteria strains.</title>
        <authorList>
            <person name="Klenk H.-P."/>
        </authorList>
    </citation>
    <scope>NUCLEOTIDE SEQUENCE [LARGE SCALE GENOMIC DNA]</scope>
    <source>
        <strain evidence="2 3">DSM 22891</strain>
    </source>
</reference>
<evidence type="ECO:0000313" key="2">
    <source>
        <dbReference type="EMBL" id="REF36317.1"/>
    </source>
</evidence>
<feature type="region of interest" description="Disordered" evidence="1">
    <location>
        <begin position="36"/>
        <end position="56"/>
    </location>
</feature>
<organism evidence="2 3">
    <name type="scientific">Thermasporomyces composti</name>
    <dbReference type="NCBI Taxonomy" id="696763"/>
    <lineage>
        <taxon>Bacteria</taxon>
        <taxon>Bacillati</taxon>
        <taxon>Actinomycetota</taxon>
        <taxon>Actinomycetes</taxon>
        <taxon>Propionibacteriales</taxon>
        <taxon>Nocardioidaceae</taxon>
        <taxon>Thermasporomyces</taxon>
    </lineage>
</organism>